<dbReference type="PANTHER" id="PTHR34538:SF4">
    <property type="entry name" value="EXPRESSED PROTEIN"/>
    <property type="match status" value="1"/>
</dbReference>
<keyword evidence="2" id="KW-0812">Transmembrane</keyword>
<keyword evidence="2" id="KW-1133">Transmembrane helix</keyword>
<evidence type="ECO:0000256" key="2">
    <source>
        <dbReference type="SAM" id="Phobius"/>
    </source>
</evidence>
<dbReference type="EnsemblPlants" id="Zm00001eb046400_T001">
    <property type="protein sequence ID" value="Zm00001eb046400_P001"/>
    <property type="gene ID" value="Zm00001eb046400"/>
</dbReference>
<proteinExistence type="predicted"/>
<dbReference type="Proteomes" id="UP000007305">
    <property type="component" value="Chromosome 1"/>
</dbReference>
<evidence type="ECO:0000313" key="3">
    <source>
        <dbReference type="EnsemblPlants" id="Zm00001eb046400_P001"/>
    </source>
</evidence>
<feature type="region of interest" description="Disordered" evidence="1">
    <location>
        <begin position="151"/>
        <end position="173"/>
    </location>
</feature>
<organism evidence="3 4">
    <name type="scientific">Zea mays</name>
    <name type="common">Maize</name>
    <dbReference type="NCBI Taxonomy" id="4577"/>
    <lineage>
        <taxon>Eukaryota</taxon>
        <taxon>Viridiplantae</taxon>
        <taxon>Streptophyta</taxon>
        <taxon>Embryophyta</taxon>
        <taxon>Tracheophyta</taxon>
        <taxon>Spermatophyta</taxon>
        <taxon>Magnoliopsida</taxon>
        <taxon>Liliopsida</taxon>
        <taxon>Poales</taxon>
        <taxon>Poaceae</taxon>
        <taxon>PACMAD clade</taxon>
        <taxon>Panicoideae</taxon>
        <taxon>Andropogonodae</taxon>
        <taxon>Andropogoneae</taxon>
        <taxon>Tripsacinae</taxon>
        <taxon>Zea</taxon>
    </lineage>
</organism>
<keyword evidence="2" id="KW-0472">Membrane</keyword>
<protein>
    <submittedName>
        <fullName evidence="3">Uncharacterized protein</fullName>
    </submittedName>
</protein>
<feature type="compositionally biased region" description="Low complexity" evidence="1">
    <location>
        <begin position="151"/>
        <end position="163"/>
    </location>
</feature>
<dbReference type="AlphaFoldDB" id="A0A804LYY3"/>
<name>A0A804LYY3_MAIZE</name>
<dbReference type="PANTHER" id="PTHR34538">
    <property type="entry name" value="EXPRESSED PROTEIN"/>
    <property type="match status" value="1"/>
</dbReference>
<reference evidence="3" key="2">
    <citation type="submission" date="2019-07" db="EMBL/GenBank/DDBJ databases">
        <authorList>
            <person name="Seetharam A."/>
            <person name="Woodhouse M."/>
            <person name="Cannon E."/>
        </authorList>
    </citation>
    <scope>NUCLEOTIDE SEQUENCE [LARGE SCALE GENOMIC DNA]</scope>
    <source>
        <strain evidence="3">cv. B73</strain>
    </source>
</reference>
<evidence type="ECO:0000256" key="1">
    <source>
        <dbReference type="SAM" id="MobiDB-lite"/>
    </source>
</evidence>
<reference evidence="4" key="1">
    <citation type="submission" date="2015-12" db="EMBL/GenBank/DDBJ databases">
        <title>Update maize B73 reference genome by single molecule sequencing technologies.</title>
        <authorList>
            <consortium name="Maize Genome Sequencing Project"/>
            <person name="Ware D."/>
        </authorList>
    </citation>
    <scope>NUCLEOTIDE SEQUENCE [LARGE SCALE GENOMIC DNA]</scope>
    <source>
        <strain evidence="4">cv. B73</strain>
    </source>
</reference>
<keyword evidence="4" id="KW-1185">Reference proteome</keyword>
<accession>A0A804LYY3</accession>
<sequence>MASLLSLYGGDAAGGRRRMSRGSGTAPAPVRRLLRRLRSSFIRRSAARPRTRAAARFAYDLRSYSQNFDDGVISLPLALALPGRAWAAGVEVAEAGAVVVVAAVVAAVVVPGVVLVATPRRRDPSRGPGSEARPPAAMFAGAQPGFAFASPSPWTSTPAASSWPTPPATPPSGLVGWDAATLAAFQTPTLTPLMGPEWIADTGATYHTTPDPGILTSVRPLIVA</sequence>
<feature type="transmembrane region" description="Helical" evidence="2">
    <location>
        <begin position="95"/>
        <end position="117"/>
    </location>
</feature>
<reference evidence="3" key="3">
    <citation type="submission" date="2021-05" db="UniProtKB">
        <authorList>
            <consortium name="EnsemblPlants"/>
        </authorList>
    </citation>
    <scope>IDENTIFICATION</scope>
    <source>
        <strain evidence="3">cv. B73</strain>
    </source>
</reference>
<dbReference type="Gramene" id="Zm00001eb046400_T001">
    <property type="protein sequence ID" value="Zm00001eb046400_P001"/>
    <property type="gene ID" value="Zm00001eb046400"/>
</dbReference>
<dbReference type="InParanoid" id="A0A804LYY3"/>
<evidence type="ECO:0000313" key="4">
    <source>
        <dbReference type="Proteomes" id="UP000007305"/>
    </source>
</evidence>